<dbReference type="Proteomes" id="UP001364617">
    <property type="component" value="Unassembled WGS sequence"/>
</dbReference>
<proteinExistence type="predicted"/>
<protein>
    <submittedName>
        <fullName evidence="1">Uncharacterized protein</fullName>
    </submittedName>
</protein>
<evidence type="ECO:0000313" key="1">
    <source>
        <dbReference type="EMBL" id="KAK7174119.1"/>
    </source>
</evidence>
<dbReference type="AlphaFoldDB" id="A0AAN9DGX1"/>
<dbReference type="EMBL" id="JAYKXH010000002">
    <property type="protein sequence ID" value="KAK7174119.1"/>
    <property type="molecule type" value="Genomic_DNA"/>
</dbReference>
<accession>A0AAN9DGX1</accession>
<keyword evidence="2" id="KW-1185">Reference proteome</keyword>
<comment type="caution">
    <text evidence="1">The sequence shown here is derived from an EMBL/GenBank/DDBJ whole genome shotgun (WGS) entry which is preliminary data.</text>
</comment>
<gene>
    <name evidence="1" type="ORF">R3I93_001333</name>
</gene>
<reference evidence="1 2" key="1">
    <citation type="submission" date="2024-02" db="EMBL/GenBank/DDBJ databases">
        <title>Chromosome-level genome assembly of the Eurasian Minnow (Phoxinus phoxinus).</title>
        <authorList>
            <person name="Oriowo T.O."/>
            <person name="Martin S."/>
            <person name="Stange M."/>
            <person name="Chrysostomakis Y."/>
            <person name="Brown T."/>
            <person name="Winkler S."/>
            <person name="Kukowka S."/>
            <person name="Myers E.W."/>
            <person name="Bohne A."/>
        </authorList>
    </citation>
    <scope>NUCLEOTIDE SEQUENCE [LARGE SCALE GENOMIC DNA]</scope>
    <source>
        <strain evidence="1">ZFMK-TIS-60720</strain>
        <tissue evidence="1">Whole Organism</tissue>
    </source>
</reference>
<sequence>MQIIDDLFPMFEELAAAEATALWSPDDLEAAIEEQPPSLAELPPVGATALCRPEVDMDDLFPNFPIDF</sequence>
<organism evidence="1 2">
    <name type="scientific">Phoxinus phoxinus</name>
    <name type="common">Eurasian minnow</name>
    <dbReference type="NCBI Taxonomy" id="58324"/>
    <lineage>
        <taxon>Eukaryota</taxon>
        <taxon>Metazoa</taxon>
        <taxon>Chordata</taxon>
        <taxon>Craniata</taxon>
        <taxon>Vertebrata</taxon>
        <taxon>Euteleostomi</taxon>
        <taxon>Actinopterygii</taxon>
        <taxon>Neopterygii</taxon>
        <taxon>Teleostei</taxon>
        <taxon>Ostariophysi</taxon>
        <taxon>Cypriniformes</taxon>
        <taxon>Leuciscidae</taxon>
        <taxon>Phoxininae</taxon>
        <taxon>Phoxinus</taxon>
    </lineage>
</organism>
<name>A0AAN9DGX1_9TELE</name>
<evidence type="ECO:0000313" key="2">
    <source>
        <dbReference type="Proteomes" id="UP001364617"/>
    </source>
</evidence>